<dbReference type="InterPro" id="IPR012338">
    <property type="entry name" value="Beta-lactam/transpept-like"/>
</dbReference>
<evidence type="ECO:0000256" key="9">
    <source>
        <dbReference type="ARBA" id="ARBA00022670"/>
    </source>
</evidence>
<evidence type="ECO:0000256" key="4">
    <source>
        <dbReference type="ARBA" id="ARBA00007090"/>
    </source>
</evidence>
<evidence type="ECO:0000256" key="18">
    <source>
        <dbReference type="ARBA" id="ARBA00023136"/>
    </source>
</evidence>
<dbReference type="Gene3D" id="3.40.710.10">
    <property type="entry name" value="DD-peptidase/beta-lactamase superfamily"/>
    <property type="match status" value="2"/>
</dbReference>
<keyword evidence="15" id="KW-0735">Signal-anchor</keyword>
<dbReference type="PANTHER" id="PTHR32282">
    <property type="entry name" value="BINDING PROTEIN TRANSPEPTIDASE, PUTATIVE-RELATED"/>
    <property type="match status" value="1"/>
</dbReference>
<dbReference type="EMBL" id="FOXO01000022">
    <property type="protein sequence ID" value="SFQ19057.1"/>
    <property type="molecule type" value="Genomic_DNA"/>
</dbReference>
<comment type="pathway">
    <text evidence="3">Cell wall biogenesis; peptidoglycan biosynthesis.</text>
</comment>
<feature type="domain" description="Penicillin-binding protein transpeptidase" evidence="28">
    <location>
        <begin position="443"/>
        <end position="725"/>
    </location>
</feature>
<evidence type="ECO:0000256" key="10">
    <source>
        <dbReference type="ARBA" id="ARBA00022676"/>
    </source>
</evidence>
<name>A0A1I5WHD2_9FIRM</name>
<evidence type="ECO:0000259" key="29">
    <source>
        <dbReference type="Pfam" id="PF00912"/>
    </source>
</evidence>
<evidence type="ECO:0000256" key="22">
    <source>
        <dbReference type="ARBA" id="ARBA00034000"/>
    </source>
</evidence>
<dbReference type="EC" id="2.4.99.28" evidence="23"/>
<evidence type="ECO:0000256" key="16">
    <source>
        <dbReference type="ARBA" id="ARBA00022984"/>
    </source>
</evidence>
<keyword evidence="8" id="KW-0121">Carboxypeptidase</keyword>
<keyword evidence="13" id="KW-0378">Hydrolase</keyword>
<evidence type="ECO:0000256" key="24">
    <source>
        <dbReference type="ARBA" id="ARBA00049902"/>
    </source>
</evidence>
<dbReference type="GO" id="GO:0008955">
    <property type="term" value="F:peptidoglycan glycosyltransferase activity"/>
    <property type="evidence" value="ECO:0007669"/>
    <property type="project" value="UniProtKB-EC"/>
</dbReference>
<dbReference type="InterPro" id="IPR023346">
    <property type="entry name" value="Lysozyme-like_dom_sf"/>
</dbReference>
<evidence type="ECO:0000256" key="7">
    <source>
        <dbReference type="ARBA" id="ARBA00018638"/>
    </source>
</evidence>
<keyword evidence="9" id="KW-0645">Protease</keyword>
<evidence type="ECO:0000256" key="13">
    <source>
        <dbReference type="ARBA" id="ARBA00022801"/>
    </source>
</evidence>
<evidence type="ECO:0000256" key="27">
    <source>
        <dbReference type="SAM" id="Phobius"/>
    </source>
</evidence>
<evidence type="ECO:0000256" key="23">
    <source>
        <dbReference type="ARBA" id="ARBA00044770"/>
    </source>
</evidence>
<evidence type="ECO:0000256" key="12">
    <source>
        <dbReference type="ARBA" id="ARBA00022692"/>
    </source>
</evidence>
<sequence length="903" mass="97933">MNYGKRGIVNQAKELNSGTDKWGKKFSLFGFYILLSLIIGFFIIGASAGIGVFNGIIATAPDITNIDVTPSGFSTFVYDTEGNQTAKLVSTDSNRIPVTMDMVPENLAHAFVAIEDERFYEHNGIDIQGIIRAAVRGITTGNFSEGASTITQQLLKNNVFSGWTNETKLQSVKRKIQEQYLAIQLEKKMSKDDILINYMNTINLGSNTLGVQAASLRYFNKSVSELTLSECAVIAGITQNPSRFNPITHPENNTERRNKVLRKMLEQGYISQVEYDSAMADDVYARIQNVNQETGGDSTVNSYFVDALTNEVLEDLIDAGYNETQAYTLLYSGGLKIYSTQDPKIQAICDEVYTDESNYPEGTKYLLAYELSVQSADGTVTNYSSEMFTSYFKEQKSSFNMLFNSSEDADAAIEEYKAAVMSEGDTVLGEKINLTPQPQVSLTIEEQSTGYIVAMVGGRGAKTASRTLNRATDSYRQPGSTFKVISTYAPGIDSAGLTLATVFNDAPFAYSNGTLVRNWWGSEYRGLNNVRAAIRDSMNVIAVEAITLITPQLAFDYLKNFGFTTIVEKEVINGKTFSDIQQSTALGGLTKGVKNFELNAAYAAIANGGVYIEPKLYTKVVDHDGNVILDNTQANSKRILKETTAFLLTSAMQDVVTSGTGGSVNFGTTAIAGKTGTTSDYVDVWFAGFTNYYTATTWTGYDNNAKMTNSAEKNLSKTMWRKVMEKIHADLPYSSFSIPDGIVSATVCSRSGKQPIAGLCDGTLYTEYFEEGTVPTESCDVHYAGTMCAIDGCPSTESCPFKTAGVFELTPEVPAALQSGFVNYTPTNSAYTTVTDENGNTTTVLNTCHHTAEFMAQQGIDEIIAAEQAAAQAAAAAANPEAAAEAPPETVVDTVPENVAAGN</sequence>
<feature type="region of interest" description="Disordered" evidence="26">
    <location>
        <begin position="875"/>
        <end position="903"/>
    </location>
</feature>
<comment type="catalytic activity">
    <reaction evidence="22">
        <text>Preferential cleavage: (Ac)2-L-Lys-D-Ala-|-D-Ala. Also transpeptidation of peptidyl-alanyl moieties that are N-acyl substituents of D-alanine.</text>
        <dbReference type="EC" id="3.4.16.4"/>
    </reaction>
</comment>
<evidence type="ECO:0000256" key="6">
    <source>
        <dbReference type="ARBA" id="ARBA00012448"/>
    </source>
</evidence>
<dbReference type="Gene3D" id="1.10.3810.10">
    <property type="entry name" value="Biosynthetic peptidoglycan transglycosylase-like"/>
    <property type="match status" value="1"/>
</dbReference>
<comment type="catalytic activity">
    <reaction evidence="24">
        <text>[GlcNAc-(1-&gt;4)-Mur2Ac(oyl-L-Ala-gamma-D-Glu-L-Lys-D-Ala-D-Ala)](n)-di-trans,octa-cis-undecaprenyl diphosphate + beta-D-GlcNAc-(1-&gt;4)-Mur2Ac(oyl-L-Ala-gamma-D-Glu-L-Lys-D-Ala-D-Ala)-di-trans,octa-cis-undecaprenyl diphosphate = [GlcNAc-(1-&gt;4)-Mur2Ac(oyl-L-Ala-gamma-D-Glu-L-Lys-D-Ala-D-Ala)](n+1)-di-trans,octa-cis-undecaprenyl diphosphate + di-trans,octa-cis-undecaprenyl diphosphate + H(+)</text>
        <dbReference type="Rhea" id="RHEA:23708"/>
        <dbReference type="Rhea" id="RHEA-COMP:9602"/>
        <dbReference type="Rhea" id="RHEA-COMP:9603"/>
        <dbReference type="ChEBI" id="CHEBI:15378"/>
        <dbReference type="ChEBI" id="CHEBI:58405"/>
        <dbReference type="ChEBI" id="CHEBI:60033"/>
        <dbReference type="ChEBI" id="CHEBI:78435"/>
        <dbReference type="EC" id="2.4.99.28"/>
    </reaction>
</comment>
<evidence type="ECO:0000256" key="8">
    <source>
        <dbReference type="ARBA" id="ARBA00022645"/>
    </source>
</evidence>
<keyword evidence="14" id="KW-0133">Cell shape</keyword>
<gene>
    <name evidence="30" type="ORF">SAMN04487928_12267</name>
</gene>
<dbReference type="GO" id="GO:0009252">
    <property type="term" value="P:peptidoglycan biosynthetic process"/>
    <property type="evidence" value="ECO:0007669"/>
    <property type="project" value="UniProtKB-UniPathway"/>
</dbReference>
<dbReference type="InterPro" id="IPR001460">
    <property type="entry name" value="PCN-bd_Tpept"/>
</dbReference>
<keyword evidence="20" id="KW-0511">Multifunctional enzyme</keyword>
<reference evidence="31" key="1">
    <citation type="submission" date="2016-10" db="EMBL/GenBank/DDBJ databases">
        <authorList>
            <person name="Varghese N."/>
            <person name="Submissions S."/>
        </authorList>
    </citation>
    <scope>NUCLEOTIDE SEQUENCE [LARGE SCALE GENOMIC DNA]</scope>
    <source>
        <strain evidence="31">P18</strain>
    </source>
</reference>
<dbReference type="Pfam" id="PF00912">
    <property type="entry name" value="Transgly"/>
    <property type="match status" value="1"/>
</dbReference>
<dbReference type="GO" id="GO:0008360">
    <property type="term" value="P:regulation of cell shape"/>
    <property type="evidence" value="ECO:0007669"/>
    <property type="project" value="UniProtKB-KW"/>
</dbReference>
<dbReference type="SUPFAM" id="SSF56601">
    <property type="entry name" value="beta-lactamase/transpeptidase-like"/>
    <property type="match status" value="1"/>
</dbReference>
<dbReference type="InterPro" id="IPR050396">
    <property type="entry name" value="Glycosyltr_51/Transpeptidase"/>
</dbReference>
<evidence type="ECO:0000256" key="19">
    <source>
        <dbReference type="ARBA" id="ARBA00023251"/>
    </source>
</evidence>
<evidence type="ECO:0000256" key="26">
    <source>
        <dbReference type="SAM" id="MobiDB-lite"/>
    </source>
</evidence>
<evidence type="ECO:0000256" key="2">
    <source>
        <dbReference type="ARBA" id="ARBA00004401"/>
    </source>
</evidence>
<dbReference type="GO" id="GO:0046677">
    <property type="term" value="P:response to antibiotic"/>
    <property type="evidence" value="ECO:0007669"/>
    <property type="project" value="UniProtKB-KW"/>
</dbReference>
<keyword evidence="12 27" id="KW-0812">Transmembrane</keyword>
<evidence type="ECO:0000313" key="30">
    <source>
        <dbReference type="EMBL" id="SFQ19057.1"/>
    </source>
</evidence>
<dbReference type="GO" id="GO:0005886">
    <property type="term" value="C:plasma membrane"/>
    <property type="evidence" value="ECO:0007669"/>
    <property type="project" value="UniProtKB-SubCell"/>
</dbReference>
<dbReference type="Pfam" id="PF00905">
    <property type="entry name" value="Transpeptidase"/>
    <property type="match status" value="1"/>
</dbReference>
<dbReference type="GO" id="GO:0009002">
    <property type="term" value="F:serine-type D-Ala-D-Ala carboxypeptidase activity"/>
    <property type="evidence" value="ECO:0007669"/>
    <property type="project" value="UniProtKB-EC"/>
</dbReference>
<dbReference type="InterPro" id="IPR036950">
    <property type="entry name" value="PBP_transglycosylase"/>
</dbReference>
<dbReference type="OrthoDB" id="9766909at2"/>
<comment type="function">
    <text evidence="1">Cell wall formation. Synthesis of cross-linked peptidoglycan from the lipid intermediates. The enzyme has a penicillin-insensitive transglycosylase N-terminal domain (formation of linear glycan strands) and a penicillin-sensitive transpeptidase C-terminal domain (cross-linking of the peptide subunits).</text>
</comment>
<feature type="compositionally biased region" description="Low complexity" evidence="26">
    <location>
        <begin position="875"/>
        <end position="889"/>
    </location>
</feature>
<evidence type="ECO:0000256" key="1">
    <source>
        <dbReference type="ARBA" id="ARBA00002624"/>
    </source>
</evidence>
<dbReference type="GO" id="GO:0006508">
    <property type="term" value="P:proteolysis"/>
    <property type="evidence" value="ECO:0007669"/>
    <property type="project" value="UniProtKB-KW"/>
</dbReference>
<organism evidence="30 31">
    <name type="scientific">Butyrivibrio proteoclasticus</name>
    <dbReference type="NCBI Taxonomy" id="43305"/>
    <lineage>
        <taxon>Bacteria</taxon>
        <taxon>Bacillati</taxon>
        <taxon>Bacillota</taxon>
        <taxon>Clostridia</taxon>
        <taxon>Lachnospirales</taxon>
        <taxon>Lachnospiraceae</taxon>
        <taxon>Butyrivibrio</taxon>
    </lineage>
</organism>
<comment type="pathway">
    <text evidence="25">Glycan biosynthesis.</text>
</comment>
<dbReference type="AlphaFoldDB" id="A0A1I5WHD2"/>
<comment type="similarity">
    <text evidence="4">In the C-terminal section; belongs to the transpeptidase family.</text>
</comment>
<keyword evidence="21" id="KW-0961">Cell wall biogenesis/degradation</keyword>
<keyword evidence="11" id="KW-0808">Transferase</keyword>
<keyword evidence="10" id="KW-0328">Glycosyltransferase</keyword>
<dbReference type="InterPro" id="IPR001264">
    <property type="entry name" value="Glyco_trans_51"/>
</dbReference>
<evidence type="ECO:0000256" key="15">
    <source>
        <dbReference type="ARBA" id="ARBA00022968"/>
    </source>
</evidence>
<evidence type="ECO:0000256" key="3">
    <source>
        <dbReference type="ARBA" id="ARBA00004752"/>
    </source>
</evidence>
<proteinExistence type="inferred from homology"/>
<comment type="subcellular location">
    <subcellularLocation>
        <location evidence="2">Cell membrane</location>
        <topology evidence="2">Single-pass type II membrane protein</topology>
    </subcellularLocation>
</comment>
<comment type="similarity">
    <text evidence="5">In the N-terminal section; belongs to the glycosyltransferase 51 family.</text>
</comment>
<dbReference type="Proteomes" id="UP000182624">
    <property type="component" value="Unassembled WGS sequence"/>
</dbReference>
<dbReference type="RefSeq" id="WP_074890004.1">
    <property type="nucleotide sequence ID" value="NZ_FOXO01000022.1"/>
</dbReference>
<keyword evidence="17 27" id="KW-1133">Transmembrane helix</keyword>
<dbReference type="EC" id="3.4.16.4" evidence="6"/>
<keyword evidence="19" id="KW-0046">Antibiotic resistance</keyword>
<evidence type="ECO:0000256" key="11">
    <source>
        <dbReference type="ARBA" id="ARBA00022679"/>
    </source>
</evidence>
<accession>A0A1I5WHD2</accession>
<dbReference type="PANTHER" id="PTHR32282:SF33">
    <property type="entry name" value="PEPTIDOGLYCAN GLYCOSYLTRANSFERASE"/>
    <property type="match status" value="1"/>
</dbReference>
<feature type="domain" description="Glycosyl transferase family 51" evidence="29">
    <location>
        <begin position="84"/>
        <end position="264"/>
    </location>
</feature>
<dbReference type="FunFam" id="1.10.3810.10:FF:000001">
    <property type="entry name" value="Penicillin-binding protein 1A"/>
    <property type="match status" value="1"/>
</dbReference>
<evidence type="ECO:0000256" key="5">
    <source>
        <dbReference type="ARBA" id="ARBA00007739"/>
    </source>
</evidence>
<evidence type="ECO:0000259" key="28">
    <source>
        <dbReference type="Pfam" id="PF00905"/>
    </source>
</evidence>
<dbReference type="UniPathway" id="UPA00219"/>
<evidence type="ECO:0000256" key="21">
    <source>
        <dbReference type="ARBA" id="ARBA00023316"/>
    </source>
</evidence>
<feature type="transmembrane region" description="Helical" evidence="27">
    <location>
        <begin position="29"/>
        <end position="53"/>
    </location>
</feature>
<dbReference type="GO" id="GO:0008658">
    <property type="term" value="F:penicillin binding"/>
    <property type="evidence" value="ECO:0007669"/>
    <property type="project" value="InterPro"/>
</dbReference>
<dbReference type="SUPFAM" id="SSF53955">
    <property type="entry name" value="Lysozyme-like"/>
    <property type="match status" value="1"/>
</dbReference>
<evidence type="ECO:0000256" key="17">
    <source>
        <dbReference type="ARBA" id="ARBA00022989"/>
    </source>
</evidence>
<keyword evidence="16" id="KW-0573">Peptidoglycan synthesis</keyword>
<keyword evidence="18 27" id="KW-0472">Membrane</keyword>
<protein>
    <recommendedName>
        <fullName evidence="7">Penicillin-binding protein 1A</fullName>
        <ecNumber evidence="23">2.4.99.28</ecNumber>
        <ecNumber evidence="6">3.4.16.4</ecNumber>
    </recommendedName>
</protein>
<dbReference type="GO" id="GO:0071555">
    <property type="term" value="P:cell wall organization"/>
    <property type="evidence" value="ECO:0007669"/>
    <property type="project" value="UniProtKB-KW"/>
</dbReference>
<evidence type="ECO:0000313" key="31">
    <source>
        <dbReference type="Proteomes" id="UP000182624"/>
    </source>
</evidence>
<evidence type="ECO:0000256" key="25">
    <source>
        <dbReference type="ARBA" id="ARBA00060592"/>
    </source>
</evidence>
<evidence type="ECO:0000256" key="20">
    <source>
        <dbReference type="ARBA" id="ARBA00023268"/>
    </source>
</evidence>
<keyword evidence="31" id="KW-1185">Reference proteome</keyword>
<evidence type="ECO:0000256" key="14">
    <source>
        <dbReference type="ARBA" id="ARBA00022960"/>
    </source>
</evidence>